<dbReference type="PANTHER" id="PTHR46059">
    <property type="entry name" value="BETA-GALACTOSIDE ALPHA-2,6-SIALYLTRANSFERASE"/>
    <property type="match status" value="1"/>
</dbReference>
<dbReference type="Ensembl" id="ENSECRT00000010926.1">
    <property type="protein sequence ID" value="ENSECRP00000010749.1"/>
    <property type="gene ID" value="ENSECRG00000007150.1"/>
</dbReference>
<evidence type="ECO:0000256" key="14">
    <source>
        <dbReference type="ARBA" id="ARBA00023180"/>
    </source>
</evidence>
<keyword evidence="14" id="KW-0325">Glycoprotein</keyword>
<feature type="disulfide bond" evidence="21">
    <location>
        <begin position="198"/>
        <end position="351"/>
    </location>
</feature>
<dbReference type="OrthoDB" id="10264956at2759"/>
<dbReference type="GO" id="GO:0005576">
    <property type="term" value="C:extracellular region"/>
    <property type="evidence" value="ECO:0007669"/>
    <property type="project" value="UniProtKB-SubCell"/>
</dbReference>
<dbReference type="PIRSF" id="PIRSF005557">
    <property type="entry name" value="Sialyl_trans"/>
    <property type="match status" value="1"/>
</dbReference>
<proteinExistence type="inferred from homology"/>
<dbReference type="Proteomes" id="UP000694620">
    <property type="component" value="Chromosome 2"/>
</dbReference>
<evidence type="ECO:0000256" key="9">
    <source>
        <dbReference type="ARBA" id="ARBA00022968"/>
    </source>
</evidence>
<evidence type="ECO:0000256" key="20">
    <source>
        <dbReference type="ARBA" id="ARBA00080062"/>
    </source>
</evidence>
<keyword evidence="5" id="KW-0964">Secreted</keyword>
<evidence type="ECO:0000313" key="23">
    <source>
        <dbReference type="Proteomes" id="UP000694620"/>
    </source>
</evidence>
<dbReference type="InterPro" id="IPR012163">
    <property type="entry name" value="Sialyl_trans"/>
</dbReference>
<dbReference type="Gene3D" id="3.90.1480.20">
    <property type="entry name" value="Glycosyl transferase family 29"/>
    <property type="match status" value="1"/>
</dbReference>
<reference evidence="22" key="1">
    <citation type="submission" date="2021-06" db="EMBL/GenBank/DDBJ databases">
        <authorList>
            <consortium name="Wellcome Sanger Institute Data Sharing"/>
        </authorList>
    </citation>
    <scope>NUCLEOTIDE SEQUENCE [LARGE SCALE GENOMIC DNA]</scope>
</reference>
<evidence type="ECO:0000313" key="22">
    <source>
        <dbReference type="Ensembl" id="ENSECRP00000010749.1"/>
    </source>
</evidence>
<keyword evidence="9" id="KW-0735">Signal-anchor</keyword>
<evidence type="ECO:0000256" key="5">
    <source>
        <dbReference type="ARBA" id="ARBA00022525"/>
    </source>
</evidence>
<keyword evidence="13" id="KW-1015">Disulfide bond</keyword>
<dbReference type="PANTHER" id="PTHR46059:SF2">
    <property type="entry name" value="BETA-GALACTOSIDE ALPHA-2,6-SIALYLTRANSFERASE 1"/>
    <property type="match status" value="1"/>
</dbReference>
<dbReference type="GO" id="GO:0018279">
    <property type="term" value="P:protein N-linked glycosylation via asparagine"/>
    <property type="evidence" value="ECO:0007669"/>
    <property type="project" value="TreeGrafter"/>
</dbReference>
<evidence type="ECO:0000256" key="2">
    <source>
        <dbReference type="ARBA" id="ARBA00004613"/>
    </source>
</evidence>
<organism evidence="22 23">
    <name type="scientific">Erpetoichthys calabaricus</name>
    <name type="common">Rope fish</name>
    <name type="synonym">Calamoichthys calabaricus</name>
    <dbReference type="NCBI Taxonomy" id="27687"/>
    <lineage>
        <taxon>Eukaryota</taxon>
        <taxon>Metazoa</taxon>
        <taxon>Chordata</taxon>
        <taxon>Craniata</taxon>
        <taxon>Vertebrata</taxon>
        <taxon>Euteleostomi</taxon>
        <taxon>Actinopterygii</taxon>
        <taxon>Polypteriformes</taxon>
        <taxon>Polypteridae</taxon>
        <taxon>Erpetoichthys</taxon>
    </lineage>
</organism>
<dbReference type="Pfam" id="PF00777">
    <property type="entry name" value="Glyco_transf_29"/>
    <property type="match status" value="1"/>
</dbReference>
<evidence type="ECO:0000256" key="18">
    <source>
        <dbReference type="ARBA" id="ARBA00076526"/>
    </source>
</evidence>
<comment type="subcellular location">
    <subcellularLocation>
        <location evidence="1">Golgi apparatus</location>
        <location evidence="1">Golgi stack membrane</location>
        <topology evidence="1">Single-pass type II membrane protein</topology>
    </subcellularLocation>
    <subcellularLocation>
        <location evidence="2">Secreted</location>
    </subcellularLocation>
</comment>
<evidence type="ECO:0000256" key="4">
    <source>
        <dbReference type="ARBA" id="ARBA00006003"/>
    </source>
</evidence>
<evidence type="ECO:0000256" key="21">
    <source>
        <dbReference type="PIRSR" id="PIRSR005557-2"/>
    </source>
</evidence>
<dbReference type="AlphaFoldDB" id="A0A8C4S899"/>
<dbReference type="GeneTree" id="ENSGT00940000157053"/>
<reference evidence="22" key="2">
    <citation type="submission" date="2025-08" db="UniProtKB">
        <authorList>
            <consortium name="Ensembl"/>
        </authorList>
    </citation>
    <scope>IDENTIFICATION</scope>
</reference>
<dbReference type="RefSeq" id="XP_028650587.1">
    <property type="nucleotide sequence ID" value="XM_028794754.2"/>
</dbReference>
<keyword evidence="7" id="KW-0808">Transferase</keyword>
<evidence type="ECO:0000256" key="15">
    <source>
        <dbReference type="ARBA" id="ARBA00034249"/>
    </source>
</evidence>
<protein>
    <recommendedName>
        <fullName evidence="17">Beta-galactoside alpha-2,6-sialyltransferase 1</fullName>
        <ecNumber evidence="16">2.4.3.1</ecNumber>
    </recommendedName>
    <alternativeName>
        <fullName evidence="20">CMP-N-acetylneuraminate-beta-galactosamide-alpha-2,6-sialyltransferase 1</fullName>
    </alternativeName>
    <alternativeName>
        <fullName evidence="19">ST6Gal I</fullName>
    </alternativeName>
    <alternativeName>
        <fullName evidence="18">Sialyltransferase 1</fullName>
    </alternativeName>
</protein>
<keyword evidence="11" id="KW-0333">Golgi apparatus</keyword>
<comment type="pathway">
    <text evidence="3">Protein modification; protein glycosylation.</text>
</comment>
<gene>
    <name evidence="22" type="primary">LOC114646528</name>
</gene>
<dbReference type="EC" id="2.4.3.1" evidence="16"/>
<dbReference type="InterPro" id="IPR038578">
    <property type="entry name" value="GT29-like_sf"/>
</dbReference>
<comment type="catalytic activity">
    <reaction evidence="15">
        <text>a beta-D-galactoside + CMP-N-acetyl-beta-neuraminate = an N-acetyl-alpha-neuraminyl-(2-&gt;6)-beta-D-galactosyl derivative + CMP + H(+)</text>
        <dbReference type="Rhea" id="RHEA:52104"/>
        <dbReference type="ChEBI" id="CHEBI:15378"/>
        <dbReference type="ChEBI" id="CHEBI:28034"/>
        <dbReference type="ChEBI" id="CHEBI:57812"/>
        <dbReference type="ChEBI" id="CHEBI:60377"/>
        <dbReference type="ChEBI" id="CHEBI:136398"/>
        <dbReference type="EC" id="2.4.3.1"/>
    </reaction>
</comment>
<evidence type="ECO:0000256" key="11">
    <source>
        <dbReference type="ARBA" id="ARBA00023034"/>
    </source>
</evidence>
<accession>A0A8C4S899</accession>
<dbReference type="GO" id="GO:0003835">
    <property type="term" value="F:beta-galactoside alpha-2,6-sialyltransferase activity"/>
    <property type="evidence" value="ECO:0007669"/>
    <property type="project" value="UniProtKB-EC"/>
</dbReference>
<keyword evidence="6" id="KW-0328">Glycosyltransferase</keyword>
<evidence type="ECO:0000256" key="10">
    <source>
        <dbReference type="ARBA" id="ARBA00022989"/>
    </source>
</evidence>
<evidence type="ECO:0000256" key="19">
    <source>
        <dbReference type="ARBA" id="ARBA00076676"/>
    </source>
</evidence>
<evidence type="ECO:0000256" key="8">
    <source>
        <dbReference type="ARBA" id="ARBA00022692"/>
    </source>
</evidence>
<dbReference type="CDD" id="cd23985">
    <property type="entry name" value="GT29_ST6GAL1"/>
    <property type="match status" value="1"/>
</dbReference>
<keyword evidence="8" id="KW-0812">Transmembrane</keyword>
<evidence type="ECO:0000256" key="17">
    <source>
        <dbReference type="ARBA" id="ARBA00069321"/>
    </source>
</evidence>
<evidence type="ECO:0000256" key="13">
    <source>
        <dbReference type="ARBA" id="ARBA00023157"/>
    </source>
</evidence>
<evidence type="ECO:0000256" key="6">
    <source>
        <dbReference type="ARBA" id="ARBA00022676"/>
    </source>
</evidence>
<keyword evidence="23" id="KW-1185">Reference proteome</keyword>
<evidence type="ECO:0000256" key="16">
    <source>
        <dbReference type="ARBA" id="ARBA00034329"/>
    </source>
</evidence>
<reference evidence="22" key="3">
    <citation type="submission" date="2025-09" db="UniProtKB">
        <authorList>
            <consortium name="Ensembl"/>
        </authorList>
    </citation>
    <scope>IDENTIFICATION</scope>
</reference>
<keyword evidence="10" id="KW-1133">Transmembrane helix</keyword>
<dbReference type="GO" id="GO:0032580">
    <property type="term" value="C:Golgi cisterna membrane"/>
    <property type="evidence" value="ECO:0007669"/>
    <property type="project" value="UniProtKB-SubCell"/>
</dbReference>
<evidence type="ECO:0000256" key="7">
    <source>
        <dbReference type="ARBA" id="ARBA00022679"/>
    </source>
</evidence>
<dbReference type="GO" id="GO:0097503">
    <property type="term" value="P:sialylation"/>
    <property type="evidence" value="ECO:0007669"/>
    <property type="project" value="TreeGrafter"/>
</dbReference>
<evidence type="ECO:0000256" key="1">
    <source>
        <dbReference type="ARBA" id="ARBA00004447"/>
    </source>
</evidence>
<keyword evidence="12" id="KW-0472">Membrane</keyword>
<evidence type="ECO:0000256" key="12">
    <source>
        <dbReference type="ARBA" id="ARBA00023136"/>
    </source>
</evidence>
<dbReference type="RefSeq" id="XP_028650588.1">
    <property type="nucleotide sequence ID" value="XM_028794755.2"/>
</dbReference>
<sequence>MRQRMVMIFFMKRFLWVIGACLVILILDYSLKPNPAVQEKLRTFTAHKARNIISLRSQSNFSQMPSVSYKKVTERPSRSTLNNKRIPKEVNKINKLAFNRGFPVWNEETSTSLLTSLLKKVWINYLSMNKYNVTFNFKKKAVKLSREELLCELKSKLYPVKMLTLADGFPVGKDKHDDWKSYLPTKPFKDVFGKLKRCAVVSSAGSLRWSGLGREIDEHDAVLRFNAAPTSARFIRDVGSKTSIRFINSQVVSTEAHRFLTDPLYRDTVLVMWDPAPYSKNITHWFNNPDYSFFDKYKEYRIKNPNQFFYVMNPSFQWDLWDIIQDNSDDNIQKNPPSSGIQGIILMMSLCEEVNVYEFLPSRRKTDVCHYYQSFQDRACIVGAYHPLLYEKNLIKRINSGSDNDIYYYGKAVLKGFESFDCANT</sequence>
<evidence type="ECO:0000256" key="3">
    <source>
        <dbReference type="ARBA" id="ARBA00004922"/>
    </source>
</evidence>
<dbReference type="FunFam" id="3.90.1480.20:FF:000012">
    <property type="entry name" value="ST6 beta-galactoside alpha-2,6-sialyltransferase 1"/>
    <property type="match status" value="1"/>
</dbReference>
<name>A0A8C4S899_ERPCA</name>
<dbReference type="GeneID" id="114646528"/>
<dbReference type="InterPro" id="IPR001675">
    <property type="entry name" value="Glyco_trans_29"/>
</dbReference>
<comment type="similarity">
    <text evidence="4">Belongs to the glycosyltransferase 29 family.</text>
</comment>